<evidence type="ECO:0008006" key="4">
    <source>
        <dbReference type="Google" id="ProtNLM"/>
    </source>
</evidence>
<feature type="region of interest" description="Disordered" evidence="1">
    <location>
        <begin position="38"/>
        <end position="58"/>
    </location>
</feature>
<protein>
    <recommendedName>
        <fullName evidence="4">Fibroblast growth factor 23</fullName>
    </recommendedName>
</protein>
<reference evidence="3" key="2">
    <citation type="submission" date="2016-06" db="EMBL/GenBank/DDBJ databases">
        <title>The genome of a short-lived fish provides insights into sex chromosome evolution and the genetic control of aging.</title>
        <authorList>
            <person name="Reichwald K."/>
            <person name="Felder M."/>
            <person name="Petzold A."/>
            <person name="Koch P."/>
            <person name="Groth M."/>
            <person name="Platzer M."/>
        </authorList>
    </citation>
    <scope>NUCLEOTIDE SEQUENCE</scope>
    <source>
        <tissue evidence="3">Brain</tissue>
    </source>
</reference>
<feature type="signal peptide" evidence="2">
    <location>
        <begin position="1"/>
        <end position="21"/>
    </location>
</feature>
<dbReference type="AlphaFoldDB" id="A0A1A8MJR0"/>
<organism evidence="3">
    <name type="scientific">Nothobranchius pienaari</name>
    <dbReference type="NCBI Taxonomy" id="704102"/>
    <lineage>
        <taxon>Eukaryota</taxon>
        <taxon>Metazoa</taxon>
        <taxon>Chordata</taxon>
        <taxon>Craniata</taxon>
        <taxon>Vertebrata</taxon>
        <taxon>Euteleostomi</taxon>
        <taxon>Actinopterygii</taxon>
        <taxon>Neopterygii</taxon>
        <taxon>Teleostei</taxon>
        <taxon>Neoteleostei</taxon>
        <taxon>Acanthomorphata</taxon>
        <taxon>Ovalentaria</taxon>
        <taxon>Atherinomorphae</taxon>
        <taxon>Cyprinodontiformes</taxon>
        <taxon>Nothobranchiidae</taxon>
        <taxon>Nothobranchius</taxon>
    </lineage>
</organism>
<evidence type="ECO:0000313" key="3">
    <source>
        <dbReference type="EMBL" id="SBR56987.1"/>
    </source>
</evidence>
<feature type="compositionally biased region" description="Polar residues" evidence="1">
    <location>
        <begin position="177"/>
        <end position="195"/>
    </location>
</feature>
<proteinExistence type="predicted"/>
<feature type="compositionally biased region" description="Basic and acidic residues" evidence="1">
    <location>
        <begin position="165"/>
        <end position="176"/>
    </location>
</feature>
<feature type="region of interest" description="Disordered" evidence="1">
    <location>
        <begin position="153"/>
        <end position="222"/>
    </location>
</feature>
<dbReference type="EMBL" id="HAEF01015828">
    <property type="protein sequence ID" value="SBR56987.1"/>
    <property type="molecule type" value="Transcribed_RNA"/>
</dbReference>
<feature type="chain" id="PRO_5008374902" description="Fibroblast growth factor 23" evidence="2">
    <location>
        <begin position="22"/>
        <end position="222"/>
    </location>
</feature>
<evidence type="ECO:0000256" key="2">
    <source>
        <dbReference type="SAM" id="SignalP"/>
    </source>
</evidence>
<sequence>MQRAFLSLILTAAHISVMVDCRPRHQRPQLQHKMGGFRPSAHAEMSAGAGRFSSEDNGSMRNGFHTGRLVVLSTLEAPDTSGSVSDVRRKGFLCIGELYKSRQRGRRDCLFQHIWLQLANQHVFYSTRGSQLMELGGGDLHLLLERLLHPRRQKRSEVVNPADPLKSESHPVKDNDQSQSEQEQTGAVSKETISSCDDPLRVLRSNGPGSPVKTNIADQAEQ</sequence>
<name>A0A1A8MJR0_9TELE</name>
<feature type="compositionally biased region" description="Polar residues" evidence="1">
    <location>
        <begin position="212"/>
        <end position="222"/>
    </location>
</feature>
<keyword evidence="2" id="KW-0732">Signal</keyword>
<gene>
    <name evidence="3" type="primary">OLA.22097</name>
</gene>
<reference evidence="3" key="1">
    <citation type="submission" date="2016-05" db="EMBL/GenBank/DDBJ databases">
        <authorList>
            <person name="Lavstsen T."/>
            <person name="Jespersen J.S."/>
        </authorList>
    </citation>
    <scope>NUCLEOTIDE SEQUENCE</scope>
    <source>
        <tissue evidence="3">Brain</tissue>
    </source>
</reference>
<accession>A0A1A8MJR0</accession>
<evidence type="ECO:0000256" key="1">
    <source>
        <dbReference type="SAM" id="MobiDB-lite"/>
    </source>
</evidence>